<dbReference type="InterPro" id="IPR015422">
    <property type="entry name" value="PyrdxlP-dep_Trfase_small"/>
</dbReference>
<accession>A0ABR4Y2J4</accession>
<evidence type="ECO:0000256" key="2">
    <source>
        <dbReference type="ARBA" id="ARBA00009236"/>
    </source>
</evidence>
<keyword evidence="3" id="KW-0663">Pyridoxal phosphate</keyword>
<dbReference type="InterPro" id="IPR024169">
    <property type="entry name" value="SP_NH2Trfase/AEP_transaminase"/>
</dbReference>
<comment type="similarity">
    <text evidence="2 4">Belongs to the class-V pyridoxal-phosphate-dependent aminotransferase family.</text>
</comment>
<dbReference type="PANTHER" id="PTHR21152:SF40">
    <property type="entry name" value="ALANINE--GLYOXYLATE AMINOTRANSFERASE"/>
    <property type="match status" value="1"/>
</dbReference>
<dbReference type="Proteomes" id="UP000030487">
    <property type="component" value="Unassembled WGS sequence"/>
</dbReference>
<reference evidence="7 8" key="1">
    <citation type="submission" date="2014-02" db="EMBL/GenBank/DDBJ databases">
        <title>Draft genome sequence of Lysinibacillus boronitolerans NBRC 103108.</title>
        <authorList>
            <person name="Zhang F."/>
            <person name="Wang G."/>
            <person name="Zhang L."/>
        </authorList>
    </citation>
    <scope>NUCLEOTIDE SEQUENCE [LARGE SCALE GENOMIC DNA]</scope>
    <source>
        <strain evidence="7 8">NBRC 103108</strain>
    </source>
</reference>
<gene>
    <name evidence="7" type="ORF">CD31_06335</name>
</gene>
<dbReference type="InterPro" id="IPR000192">
    <property type="entry name" value="Aminotrans_V_dom"/>
</dbReference>
<evidence type="ECO:0000256" key="4">
    <source>
        <dbReference type="RuleBase" id="RU004075"/>
    </source>
</evidence>
<dbReference type="PANTHER" id="PTHR21152">
    <property type="entry name" value="AMINOTRANSFERASE CLASS V"/>
    <property type="match status" value="1"/>
</dbReference>
<evidence type="ECO:0000313" key="8">
    <source>
        <dbReference type="Proteomes" id="UP000030487"/>
    </source>
</evidence>
<dbReference type="InterPro" id="IPR015424">
    <property type="entry name" value="PyrdxlP-dep_Trfase"/>
</dbReference>
<evidence type="ECO:0000256" key="3">
    <source>
        <dbReference type="ARBA" id="ARBA00022898"/>
    </source>
</evidence>
<keyword evidence="8" id="KW-1185">Reference proteome</keyword>
<dbReference type="InterPro" id="IPR020578">
    <property type="entry name" value="Aminotrans_V_PyrdxlP_BS"/>
</dbReference>
<sequence length="391" mass="43177">MNMYENILRHPGPTPIPKKVQLAMNRDIFSHRSQEFVELYRETIELVKPVFGTTQDILLLPSGGTAALEAAAVNTVSAGEEVVVITVGAFGDYFVSICEQYGFHVHKLEKEWGQACTADELRAFLQPLQTVKAVFVTYNETSTGILNPVAELAQVIREETDALVIVDGVSCIGGAPAEMDAWGIDILVTGSQKAMMLPPGLSLVSVSERAWKVIEENQTPAYYLNLQSYRSWAEKGMTPNTPAITLIYGLHEVCKLIEQEGGFTQTVARHDLMKNMVRNAMQALHIELLTEDQYASPTITAIKTPQGIDLGEFLTHLKQHYHLDFAGGLGHLQGKIFRFGHMGYCFPSDILQAVSLLEAALQDFSYDFELGAGILAAQEVYLAAQRKALQR</sequence>
<dbReference type="GO" id="GO:0008483">
    <property type="term" value="F:transaminase activity"/>
    <property type="evidence" value="ECO:0007669"/>
    <property type="project" value="UniProtKB-KW"/>
</dbReference>
<protein>
    <submittedName>
        <fullName evidence="7">Class V aminotransferase</fullName>
    </submittedName>
</protein>
<name>A0ABR4Y2J4_9BACI</name>
<dbReference type="EMBL" id="JPVR01000066">
    <property type="protein sequence ID" value="KGR87457.1"/>
    <property type="molecule type" value="Genomic_DNA"/>
</dbReference>
<evidence type="ECO:0000256" key="1">
    <source>
        <dbReference type="ARBA" id="ARBA00001933"/>
    </source>
</evidence>
<dbReference type="Gene3D" id="3.40.640.10">
    <property type="entry name" value="Type I PLP-dependent aspartate aminotransferase-like (Major domain)"/>
    <property type="match status" value="1"/>
</dbReference>
<evidence type="ECO:0000256" key="5">
    <source>
        <dbReference type="RuleBase" id="RU004504"/>
    </source>
</evidence>
<comment type="cofactor">
    <cofactor evidence="1 5">
        <name>pyridoxal 5'-phosphate</name>
        <dbReference type="ChEBI" id="CHEBI:597326"/>
    </cofactor>
</comment>
<dbReference type="SUPFAM" id="SSF53383">
    <property type="entry name" value="PLP-dependent transferases"/>
    <property type="match status" value="1"/>
</dbReference>
<keyword evidence="7" id="KW-0808">Transferase</keyword>
<feature type="domain" description="Aminotransferase class V" evidence="6">
    <location>
        <begin position="29"/>
        <end position="317"/>
    </location>
</feature>
<proteinExistence type="inferred from homology"/>
<dbReference type="Pfam" id="PF00266">
    <property type="entry name" value="Aminotran_5"/>
    <property type="match status" value="1"/>
</dbReference>
<evidence type="ECO:0000313" key="7">
    <source>
        <dbReference type="EMBL" id="KGR87457.1"/>
    </source>
</evidence>
<dbReference type="Gene3D" id="3.90.1150.10">
    <property type="entry name" value="Aspartate Aminotransferase, domain 1"/>
    <property type="match status" value="1"/>
</dbReference>
<evidence type="ECO:0000259" key="6">
    <source>
        <dbReference type="Pfam" id="PF00266"/>
    </source>
</evidence>
<keyword evidence="7" id="KW-0032">Aminotransferase</keyword>
<comment type="caution">
    <text evidence="7">The sequence shown here is derived from an EMBL/GenBank/DDBJ whole genome shotgun (WGS) entry which is preliminary data.</text>
</comment>
<dbReference type="PIRSF" id="PIRSF000524">
    <property type="entry name" value="SPT"/>
    <property type="match status" value="1"/>
</dbReference>
<dbReference type="PROSITE" id="PS00595">
    <property type="entry name" value="AA_TRANSFER_CLASS_5"/>
    <property type="match status" value="1"/>
</dbReference>
<dbReference type="InterPro" id="IPR015421">
    <property type="entry name" value="PyrdxlP-dep_Trfase_major"/>
</dbReference>
<organism evidence="7 8">
    <name type="scientific">Lysinibacillus boronitolerans JCM 21713 = 10a = NBRC 103108</name>
    <dbReference type="NCBI Taxonomy" id="1294264"/>
    <lineage>
        <taxon>Bacteria</taxon>
        <taxon>Bacillati</taxon>
        <taxon>Bacillota</taxon>
        <taxon>Bacilli</taxon>
        <taxon>Bacillales</taxon>
        <taxon>Bacillaceae</taxon>
        <taxon>Lysinibacillus</taxon>
    </lineage>
</organism>